<dbReference type="WBParaSite" id="SBAD_0000961801-mRNA-1">
    <property type="protein sequence ID" value="SBAD_0000961801-mRNA-1"/>
    <property type="gene ID" value="SBAD_0000961801"/>
</dbReference>
<gene>
    <name evidence="9" type="ORF">SBAD_LOCUS9287</name>
</gene>
<evidence type="ECO:0000256" key="3">
    <source>
        <dbReference type="ARBA" id="ARBA00022490"/>
    </source>
</evidence>
<evidence type="ECO:0000256" key="2">
    <source>
        <dbReference type="ARBA" id="ARBA00009557"/>
    </source>
</evidence>
<dbReference type="InterPro" id="IPR002108">
    <property type="entry name" value="ADF-H"/>
</dbReference>
<keyword evidence="3" id="KW-0963">Cytoplasm</keyword>
<dbReference type="GO" id="GO:0010976">
    <property type="term" value="P:positive regulation of neuron projection development"/>
    <property type="evidence" value="ECO:0007669"/>
    <property type="project" value="TreeGrafter"/>
</dbReference>
<dbReference type="GO" id="GO:0051016">
    <property type="term" value="P:barbed-end actin filament capping"/>
    <property type="evidence" value="ECO:0007669"/>
    <property type="project" value="TreeGrafter"/>
</dbReference>
<dbReference type="InterPro" id="IPR028458">
    <property type="entry name" value="Twinfilin"/>
</dbReference>
<keyword evidence="6" id="KW-0206">Cytoskeleton</keyword>
<dbReference type="PROSITE" id="PS51263">
    <property type="entry name" value="ADF_H"/>
    <property type="match status" value="2"/>
</dbReference>
<comment type="similarity">
    <text evidence="2">Belongs to the actin-binding proteins ADF family. Twinfilin subfamily.</text>
</comment>
<dbReference type="SMART" id="SM00102">
    <property type="entry name" value="ADF"/>
    <property type="match status" value="2"/>
</dbReference>
<feature type="domain" description="ADF-H" evidence="8">
    <location>
        <begin position="159"/>
        <end position="295"/>
    </location>
</feature>
<dbReference type="InterPro" id="IPR029006">
    <property type="entry name" value="ADF-H/Gelsolin-like_dom_sf"/>
</dbReference>
<comment type="subcellular location">
    <subcellularLocation>
        <location evidence="1">Cytoplasm</location>
        <location evidence="1">Cytoskeleton</location>
    </subcellularLocation>
</comment>
<accession>A0A183J089</accession>
<feature type="domain" description="ADF-H" evidence="8">
    <location>
        <begin position="1"/>
        <end position="116"/>
    </location>
</feature>
<comment type="subunit">
    <text evidence="7">Interacts with G-actin; ADP-actin form.</text>
</comment>
<name>A0A183J089_9BILA</name>
<dbReference type="PANTHER" id="PTHR13759">
    <property type="entry name" value="TWINFILIN"/>
    <property type="match status" value="1"/>
</dbReference>
<dbReference type="AlphaFoldDB" id="A0A183J089"/>
<evidence type="ECO:0000313" key="11">
    <source>
        <dbReference type="WBParaSite" id="SBAD_0000961801-mRNA-1"/>
    </source>
</evidence>
<dbReference type="GO" id="GO:0010591">
    <property type="term" value="P:regulation of lamellipodium assembly"/>
    <property type="evidence" value="ECO:0007669"/>
    <property type="project" value="TreeGrafter"/>
</dbReference>
<dbReference type="GO" id="GO:0030016">
    <property type="term" value="C:myofibril"/>
    <property type="evidence" value="ECO:0007669"/>
    <property type="project" value="TreeGrafter"/>
</dbReference>
<dbReference type="Gene3D" id="3.40.20.10">
    <property type="entry name" value="Severin"/>
    <property type="match status" value="2"/>
</dbReference>
<dbReference type="Pfam" id="PF00241">
    <property type="entry name" value="Cofilin_ADF"/>
    <property type="match status" value="2"/>
</dbReference>
<dbReference type="OrthoDB" id="10006997at2759"/>
<proteinExistence type="inferred from homology"/>
<dbReference type="Proteomes" id="UP000270296">
    <property type="component" value="Unassembled WGS sequence"/>
</dbReference>
<protein>
    <submittedName>
        <fullName evidence="11">Twinfilin-1</fullName>
    </submittedName>
</protein>
<sequence>MSAHLSYNQEQYYQTRSFKAVESWEVDYGRMSKECFEDRQPCYVLLRLDSRVGTHDDYEWLFVTFVPDDASIRQKMLYASTQMTLKKQFGNGCIKYDMHASSKACTYPNEEVMTTAVKRYISQKFLHTDQENAPDPWPSMDVANKRKSINGIDISAKRGIDFPIDNTALDALRQLRSGAINYVQLSVDTLNEAIKLEKFGVVNLVELNNDIARSKPRYHFYTFGHVHDGVQRNPIVFIYSLPTLETPIKEKMLYSSCKEPFLTNLQQTIGLTVDKKIELDDKEIVSYDFLMNELYPVVYVASTGLKFDKPKAPTQRRVQRLQKF</sequence>
<reference evidence="9 10" key="2">
    <citation type="submission" date="2018-11" db="EMBL/GenBank/DDBJ databases">
        <authorList>
            <consortium name="Pathogen Informatics"/>
        </authorList>
    </citation>
    <scope>NUCLEOTIDE SEQUENCE [LARGE SCALE GENOMIC DNA]</scope>
</reference>
<evidence type="ECO:0000256" key="1">
    <source>
        <dbReference type="ARBA" id="ARBA00004245"/>
    </source>
</evidence>
<dbReference type="EMBL" id="UZAM01012536">
    <property type="protein sequence ID" value="VDP22320.1"/>
    <property type="molecule type" value="Genomic_DNA"/>
</dbReference>
<evidence type="ECO:0000259" key="8">
    <source>
        <dbReference type="PROSITE" id="PS51263"/>
    </source>
</evidence>
<evidence type="ECO:0000256" key="4">
    <source>
        <dbReference type="ARBA" id="ARBA00022737"/>
    </source>
</evidence>
<keyword evidence="4" id="KW-0677">Repeat</keyword>
<dbReference type="GO" id="GO:0005884">
    <property type="term" value="C:actin filament"/>
    <property type="evidence" value="ECO:0007669"/>
    <property type="project" value="TreeGrafter"/>
</dbReference>
<dbReference type="FunFam" id="3.40.20.10:FF:000007">
    <property type="entry name" value="Twinfilin-1 isoform 1"/>
    <property type="match status" value="1"/>
</dbReference>
<dbReference type="CDD" id="cd11285">
    <property type="entry name" value="ADF_Twf-N_like"/>
    <property type="match status" value="1"/>
</dbReference>
<evidence type="ECO:0000313" key="9">
    <source>
        <dbReference type="EMBL" id="VDP22320.1"/>
    </source>
</evidence>
<dbReference type="SUPFAM" id="SSF55753">
    <property type="entry name" value="Actin depolymerizing proteins"/>
    <property type="match status" value="2"/>
</dbReference>
<dbReference type="GO" id="GO:0003785">
    <property type="term" value="F:actin monomer binding"/>
    <property type="evidence" value="ECO:0007669"/>
    <property type="project" value="TreeGrafter"/>
</dbReference>
<dbReference type="CDD" id="cd11284">
    <property type="entry name" value="ADF_Twf-C_like"/>
    <property type="match status" value="1"/>
</dbReference>
<evidence type="ECO:0000256" key="5">
    <source>
        <dbReference type="ARBA" id="ARBA00023203"/>
    </source>
</evidence>
<keyword evidence="10" id="KW-1185">Reference proteome</keyword>
<dbReference type="GO" id="GO:0051015">
    <property type="term" value="F:actin filament binding"/>
    <property type="evidence" value="ECO:0007669"/>
    <property type="project" value="TreeGrafter"/>
</dbReference>
<reference evidence="11" key="1">
    <citation type="submission" date="2016-06" db="UniProtKB">
        <authorList>
            <consortium name="WormBaseParasite"/>
        </authorList>
    </citation>
    <scope>IDENTIFICATION</scope>
</reference>
<dbReference type="PANTHER" id="PTHR13759:SF1">
    <property type="entry name" value="TWINFILIN"/>
    <property type="match status" value="1"/>
</dbReference>
<evidence type="ECO:0000313" key="10">
    <source>
        <dbReference type="Proteomes" id="UP000270296"/>
    </source>
</evidence>
<evidence type="ECO:0000256" key="7">
    <source>
        <dbReference type="ARBA" id="ARBA00038532"/>
    </source>
</evidence>
<organism evidence="11">
    <name type="scientific">Soboliphyme baturini</name>
    <dbReference type="NCBI Taxonomy" id="241478"/>
    <lineage>
        <taxon>Eukaryota</taxon>
        <taxon>Metazoa</taxon>
        <taxon>Ecdysozoa</taxon>
        <taxon>Nematoda</taxon>
        <taxon>Enoplea</taxon>
        <taxon>Dorylaimia</taxon>
        <taxon>Dioctophymatida</taxon>
        <taxon>Dioctophymatoidea</taxon>
        <taxon>Soboliphymatidae</taxon>
        <taxon>Soboliphyme</taxon>
    </lineage>
</organism>
<dbReference type="GO" id="GO:0030042">
    <property type="term" value="P:actin filament depolymerization"/>
    <property type="evidence" value="ECO:0007669"/>
    <property type="project" value="TreeGrafter"/>
</dbReference>
<evidence type="ECO:0000256" key="6">
    <source>
        <dbReference type="ARBA" id="ARBA00023212"/>
    </source>
</evidence>
<keyword evidence="5" id="KW-0009">Actin-binding</keyword>